<reference evidence="2" key="1">
    <citation type="journal article" date="2021" name="Microorganisms">
        <title>Acidisoma silvae sp. nov. and Acidisomacellulosilytica sp. nov., Two Acidophilic Bacteria Isolated from Decaying Wood, Hydrolyzing Cellulose and Producing Poly-3-hydroxybutyrate.</title>
        <authorList>
            <person name="Mieszkin S."/>
            <person name="Pouder E."/>
            <person name="Uroz S."/>
            <person name="Simon-Colin C."/>
            <person name="Alain K."/>
        </authorList>
    </citation>
    <scope>NUCLEOTIDE SEQUENCE</scope>
    <source>
        <strain evidence="2">HW T2.11</strain>
    </source>
</reference>
<proteinExistence type="predicted"/>
<accession>A0A963YS33</accession>
<dbReference type="GO" id="GO:0042597">
    <property type="term" value="C:periplasmic space"/>
    <property type="evidence" value="ECO:0007669"/>
    <property type="project" value="InterPro"/>
</dbReference>
<dbReference type="Proteomes" id="UP000708298">
    <property type="component" value="Unassembled WGS sequence"/>
</dbReference>
<protein>
    <submittedName>
        <fullName evidence="2">Spy/CpxP family protein refolding chaperone</fullName>
    </submittedName>
</protein>
<organism evidence="2 3">
    <name type="scientific">Acidisoma silvae</name>
    <dbReference type="NCBI Taxonomy" id="2802396"/>
    <lineage>
        <taxon>Bacteria</taxon>
        <taxon>Pseudomonadati</taxon>
        <taxon>Pseudomonadota</taxon>
        <taxon>Alphaproteobacteria</taxon>
        <taxon>Acetobacterales</taxon>
        <taxon>Acidocellaceae</taxon>
        <taxon>Acidisoma</taxon>
    </lineage>
</organism>
<evidence type="ECO:0000313" key="2">
    <source>
        <dbReference type="EMBL" id="MCB8875977.1"/>
    </source>
</evidence>
<feature type="chain" id="PRO_5036947922" evidence="1">
    <location>
        <begin position="30"/>
        <end position="146"/>
    </location>
</feature>
<dbReference type="RefSeq" id="WP_227321617.1">
    <property type="nucleotide sequence ID" value="NZ_JAESVB010000004.1"/>
</dbReference>
<sequence length="146" mass="15538">MKTITLFRTAALALMLTPALGLIQGSAHAATPTDVSNTTAKAIDDRIAALKARLVITDAETPAWDAFAQAMRDNATSTDAVFAQRAQTAKTMNALQNMQSYAQVARAYADNTQKLADAFAAVYGQLSPTQKQVADTLFRDQATAAK</sequence>
<dbReference type="AlphaFoldDB" id="A0A963YS33"/>
<dbReference type="InterPro" id="IPR012899">
    <property type="entry name" value="LTXXQ"/>
</dbReference>
<gene>
    <name evidence="2" type="ORF">ASILVAE211_12360</name>
</gene>
<evidence type="ECO:0000313" key="3">
    <source>
        <dbReference type="Proteomes" id="UP000708298"/>
    </source>
</evidence>
<feature type="signal peptide" evidence="1">
    <location>
        <begin position="1"/>
        <end position="29"/>
    </location>
</feature>
<name>A0A963YS33_9PROT</name>
<dbReference type="Pfam" id="PF07813">
    <property type="entry name" value="LTXXQ"/>
    <property type="match status" value="1"/>
</dbReference>
<dbReference type="EMBL" id="JAESVB010000004">
    <property type="protein sequence ID" value="MCB8875977.1"/>
    <property type="molecule type" value="Genomic_DNA"/>
</dbReference>
<keyword evidence="1" id="KW-0732">Signal</keyword>
<comment type="caution">
    <text evidence="2">The sequence shown here is derived from an EMBL/GenBank/DDBJ whole genome shotgun (WGS) entry which is preliminary data.</text>
</comment>
<evidence type="ECO:0000256" key="1">
    <source>
        <dbReference type="SAM" id="SignalP"/>
    </source>
</evidence>
<keyword evidence="3" id="KW-1185">Reference proteome</keyword>
<reference evidence="2" key="2">
    <citation type="submission" date="2021-01" db="EMBL/GenBank/DDBJ databases">
        <authorList>
            <person name="Mieszkin S."/>
            <person name="Pouder E."/>
            <person name="Alain K."/>
        </authorList>
    </citation>
    <scope>NUCLEOTIDE SEQUENCE</scope>
    <source>
        <strain evidence="2">HW T2.11</strain>
    </source>
</reference>